<evidence type="ECO:0000313" key="5">
    <source>
        <dbReference type="EMBL" id="ELZ42756.1"/>
    </source>
</evidence>
<feature type="compositionally biased region" description="Basic and acidic residues" evidence="3">
    <location>
        <begin position="171"/>
        <end position="183"/>
    </location>
</feature>
<dbReference type="Proteomes" id="UP000011514">
    <property type="component" value="Unassembled WGS sequence"/>
</dbReference>
<accession>M0E4P2</accession>
<evidence type="ECO:0000259" key="4">
    <source>
        <dbReference type="PROSITE" id="PS51186"/>
    </source>
</evidence>
<dbReference type="AlphaFoldDB" id="M0E4P2"/>
<keyword evidence="1 5" id="KW-0808">Transferase</keyword>
<dbReference type="OrthoDB" id="38613at2157"/>
<name>M0E4P2_9EURY</name>
<evidence type="ECO:0000256" key="1">
    <source>
        <dbReference type="ARBA" id="ARBA00022679"/>
    </source>
</evidence>
<evidence type="ECO:0000256" key="2">
    <source>
        <dbReference type="ARBA" id="ARBA00023315"/>
    </source>
</evidence>
<dbReference type="Gene3D" id="3.40.630.30">
    <property type="match status" value="1"/>
</dbReference>
<dbReference type="InterPro" id="IPR016181">
    <property type="entry name" value="Acyl_CoA_acyltransferase"/>
</dbReference>
<proteinExistence type="predicted"/>
<dbReference type="STRING" id="1227484.C471_02150"/>
<dbReference type="InterPro" id="IPR050832">
    <property type="entry name" value="Bact_Acetyltransf"/>
</dbReference>
<dbReference type="eggNOG" id="arCOG00826">
    <property type="taxonomic scope" value="Archaea"/>
</dbReference>
<reference evidence="5 6" key="1">
    <citation type="journal article" date="2014" name="PLoS Genet.">
        <title>Phylogenetically driven sequencing of extremely halophilic archaea reveals strategies for static and dynamic osmo-response.</title>
        <authorList>
            <person name="Becker E.A."/>
            <person name="Seitzer P.M."/>
            <person name="Tritt A."/>
            <person name="Larsen D."/>
            <person name="Krusor M."/>
            <person name="Yao A.I."/>
            <person name="Wu D."/>
            <person name="Madern D."/>
            <person name="Eisen J.A."/>
            <person name="Darling A.E."/>
            <person name="Facciotti M.T."/>
        </authorList>
    </citation>
    <scope>NUCLEOTIDE SEQUENCE [LARGE SCALE GENOMIC DNA]</scope>
    <source>
        <strain evidence="5 6">DSM 1137</strain>
    </source>
</reference>
<gene>
    <name evidence="5" type="ORF">C471_02150</name>
</gene>
<feature type="region of interest" description="Disordered" evidence="3">
    <location>
        <begin position="152"/>
        <end position="183"/>
    </location>
</feature>
<evidence type="ECO:0000313" key="6">
    <source>
        <dbReference type="Proteomes" id="UP000011514"/>
    </source>
</evidence>
<comment type="caution">
    <text evidence="5">The sequence shown here is derived from an EMBL/GenBank/DDBJ whole genome shotgun (WGS) entry which is preliminary data.</text>
</comment>
<dbReference type="PANTHER" id="PTHR43877:SF1">
    <property type="entry name" value="ACETYLTRANSFERASE"/>
    <property type="match status" value="1"/>
</dbReference>
<organism evidence="5 6">
    <name type="scientific">Halorubrum saccharovorum DSM 1137</name>
    <dbReference type="NCBI Taxonomy" id="1227484"/>
    <lineage>
        <taxon>Archaea</taxon>
        <taxon>Methanobacteriati</taxon>
        <taxon>Methanobacteriota</taxon>
        <taxon>Stenosarchaea group</taxon>
        <taxon>Halobacteria</taxon>
        <taxon>Halobacteriales</taxon>
        <taxon>Haloferacaceae</taxon>
        <taxon>Halorubrum</taxon>
    </lineage>
</organism>
<dbReference type="CDD" id="cd04301">
    <property type="entry name" value="NAT_SF"/>
    <property type="match status" value="1"/>
</dbReference>
<feature type="domain" description="N-acetyltransferase" evidence="4">
    <location>
        <begin position="7"/>
        <end position="162"/>
    </location>
</feature>
<dbReference type="PROSITE" id="PS51186">
    <property type="entry name" value="GNAT"/>
    <property type="match status" value="1"/>
</dbReference>
<dbReference type="Pfam" id="PF00583">
    <property type="entry name" value="Acetyltransf_1"/>
    <property type="match status" value="1"/>
</dbReference>
<dbReference type="GO" id="GO:0016747">
    <property type="term" value="F:acyltransferase activity, transferring groups other than amino-acyl groups"/>
    <property type="evidence" value="ECO:0007669"/>
    <property type="project" value="InterPro"/>
</dbReference>
<dbReference type="SUPFAM" id="SSF55729">
    <property type="entry name" value="Acyl-CoA N-acyltransferases (Nat)"/>
    <property type="match status" value="1"/>
</dbReference>
<sequence>MDDSDGVRVTPASVDDVDLLTDLWVALAEGQRAHGSTLLSEGNRGAVREWVARSVVTGEILVAREDDDEPVGFVGFELDRGGYERDRTRGVVSNLFVVPERRGEGIGADLLDAAERALREAGAETVALEALAANERAREFYAAEGYEPHRVELTKSLTASGEEEEDGADDGGGREGDGDDRSD</sequence>
<protein>
    <submittedName>
        <fullName evidence="5">GCN5-related N-acetyltransferase</fullName>
    </submittedName>
</protein>
<keyword evidence="6" id="KW-1185">Reference proteome</keyword>
<dbReference type="PANTHER" id="PTHR43877">
    <property type="entry name" value="AMINOALKYLPHOSPHONATE N-ACETYLTRANSFERASE-RELATED-RELATED"/>
    <property type="match status" value="1"/>
</dbReference>
<keyword evidence="2" id="KW-0012">Acyltransferase</keyword>
<evidence type="ECO:0000256" key="3">
    <source>
        <dbReference type="SAM" id="MobiDB-lite"/>
    </source>
</evidence>
<dbReference type="PATRIC" id="fig|1227484.4.peg.439"/>
<dbReference type="EMBL" id="AOJE01000010">
    <property type="protein sequence ID" value="ELZ42756.1"/>
    <property type="molecule type" value="Genomic_DNA"/>
</dbReference>
<dbReference type="InterPro" id="IPR000182">
    <property type="entry name" value="GNAT_dom"/>
</dbReference>
<dbReference type="RefSeq" id="WP_004046320.1">
    <property type="nucleotide sequence ID" value="NZ_AOJE01000010.1"/>
</dbReference>